<dbReference type="SUPFAM" id="SSF55846">
    <property type="entry name" value="N-acetylmuramoyl-L-alanine amidase-like"/>
    <property type="match status" value="1"/>
</dbReference>
<evidence type="ECO:0000256" key="3">
    <source>
        <dbReference type="ARBA" id="ARBA00004496"/>
    </source>
</evidence>
<reference evidence="14 15" key="1">
    <citation type="submission" date="2021-05" db="EMBL/GenBank/DDBJ databases">
        <title>Genetic and Functional Diversity in Clade A Lucinid endosymbionts from the Bahamas.</title>
        <authorList>
            <person name="Giani N.M."/>
            <person name="Engel A.S."/>
            <person name="Campbell B.J."/>
        </authorList>
    </citation>
    <scope>NUCLEOTIDE SEQUENCE [LARGE SCALE GENOMIC DNA]</scope>
    <source>
        <strain evidence="14">LUC16012Gg_MoonRockCtena</strain>
    </source>
</reference>
<evidence type="ECO:0000256" key="4">
    <source>
        <dbReference type="ARBA" id="ARBA00007553"/>
    </source>
</evidence>
<evidence type="ECO:0000256" key="12">
    <source>
        <dbReference type="ARBA" id="ARBA00042615"/>
    </source>
</evidence>
<proteinExistence type="inferred from homology"/>
<comment type="subcellular location">
    <subcellularLocation>
        <location evidence="3">Cytoplasm</location>
    </subcellularLocation>
</comment>
<evidence type="ECO:0000256" key="10">
    <source>
        <dbReference type="ARBA" id="ARBA00023316"/>
    </source>
</evidence>
<comment type="cofactor">
    <cofactor evidence="2">
        <name>Zn(2+)</name>
        <dbReference type="ChEBI" id="CHEBI:29105"/>
    </cofactor>
</comment>
<accession>A0A944M9J3</accession>
<evidence type="ECO:0000313" key="14">
    <source>
        <dbReference type="EMBL" id="MBT2989841.1"/>
    </source>
</evidence>
<dbReference type="NCBIfam" id="NF008758">
    <property type="entry name" value="PRK11789.1"/>
    <property type="match status" value="1"/>
</dbReference>
<keyword evidence="6" id="KW-0963">Cytoplasm</keyword>
<sequence length="165" mass="18925">MDDRPAECEIDLLVIHSISLPPGEFGGEWIDDLFHNRLDPGAHPYFEEIKSLKVSCHILIRREGEIIQYVPFNRRAWHAGDSSYCGRACCNDFSIGIEVEGCDDQPFTDLQYSALGRVTKEIMALYPRINRERITSHASIAPQRKTDPGPMFDWERYRSLLPEAD</sequence>
<evidence type="ECO:0000313" key="15">
    <source>
        <dbReference type="Proteomes" id="UP000770889"/>
    </source>
</evidence>
<dbReference type="EMBL" id="JAHHGM010000011">
    <property type="protein sequence ID" value="MBT2989841.1"/>
    <property type="molecule type" value="Genomic_DNA"/>
</dbReference>
<keyword evidence="9" id="KW-0862">Zinc</keyword>
<comment type="catalytic activity">
    <reaction evidence="1">
        <text>Hydrolyzes the link between N-acetylmuramoyl residues and L-amino acid residues in certain cell-wall glycopeptides.</text>
        <dbReference type="EC" id="3.5.1.28"/>
    </reaction>
</comment>
<dbReference type="PANTHER" id="PTHR30417:SF4">
    <property type="entry name" value="1,6-ANHYDRO-N-ACETYLMURAMYL-L-ALANINE AMIDASE AMPD"/>
    <property type="match status" value="1"/>
</dbReference>
<dbReference type="GO" id="GO:0046872">
    <property type="term" value="F:metal ion binding"/>
    <property type="evidence" value="ECO:0007669"/>
    <property type="project" value="UniProtKB-KW"/>
</dbReference>
<name>A0A944M9J3_9GAMM</name>
<dbReference type="InterPro" id="IPR051206">
    <property type="entry name" value="NAMLAA_amidase_2"/>
</dbReference>
<dbReference type="InterPro" id="IPR036505">
    <property type="entry name" value="Amidase/PGRP_sf"/>
</dbReference>
<evidence type="ECO:0000256" key="6">
    <source>
        <dbReference type="ARBA" id="ARBA00022490"/>
    </source>
</evidence>
<organism evidence="14 15">
    <name type="scientific">Candidatus Thiodiazotropha taylori</name>
    <dbReference type="NCBI Taxonomy" id="2792791"/>
    <lineage>
        <taxon>Bacteria</taxon>
        <taxon>Pseudomonadati</taxon>
        <taxon>Pseudomonadota</taxon>
        <taxon>Gammaproteobacteria</taxon>
        <taxon>Chromatiales</taxon>
        <taxon>Sedimenticolaceae</taxon>
        <taxon>Candidatus Thiodiazotropha</taxon>
    </lineage>
</organism>
<keyword evidence="8 14" id="KW-0378">Hydrolase</keyword>
<dbReference type="Pfam" id="PF01510">
    <property type="entry name" value="Amidase_2"/>
    <property type="match status" value="1"/>
</dbReference>
<evidence type="ECO:0000256" key="8">
    <source>
        <dbReference type="ARBA" id="ARBA00022801"/>
    </source>
</evidence>
<dbReference type="GO" id="GO:0005737">
    <property type="term" value="C:cytoplasm"/>
    <property type="evidence" value="ECO:0007669"/>
    <property type="project" value="UniProtKB-SubCell"/>
</dbReference>
<dbReference type="GO" id="GO:0071555">
    <property type="term" value="P:cell wall organization"/>
    <property type="evidence" value="ECO:0007669"/>
    <property type="project" value="UniProtKB-KW"/>
</dbReference>
<protein>
    <recommendedName>
        <fullName evidence="11">1,6-anhydro-N-acetylmuramyl-L-alanine amidase AmpD</fullName>
        <ecNumber evidence="5">3.5.1.28</ecNumber>
    </recommendedName>
    <alternativeName>
        <fullName evidence="12">N-acetylmuramoyl-L-alanine amidase</fullName>
    </alternativeName>
</protein>
<comment type="caution">
    <text evidence="14">The sequence shown here is derived from an EMBL/GenBank/DDBJ whole genome shotgun (WGS) entry which is preliminary data.</text>
</comment>
<gene>
    <name evidence="14" type="primary">ampD</name>
    <name evidence="14" type="ORF">KME65_12880</name>
</gene>
<dbReference type="Gene3D" id="3.40.80.10">
    <property type="entry name" value="Peptidoglycan recognition protein-like"/>
    <property type="match status" value="1"/>
</dbReference>
<dbReference type="PANTHER" id="PTHR30417">
    <property type="entry name" value="N-ACETYLMURAMOYL-L-ALANINE AMIDASE AMID"/>
    <property type="match status" value="1"/>
</dbReference>
<evidence type="ECO:0000256" key="11">
    <source>
        <dbReference type="ARBA" id="ARBA00039257"/>
    </source>
</evidence>
<dbReference type="CDD" id="cd06583">
    <property type="entry name" value="PGRP"/>
    <property type="match status" value="1"/>
</dbReference>
<dbReference type="EC" id="3.5.1.28" evidence="5"/>
<dbReference type="InterPro" id="IPR002502">
    <property type="entry name" value="Amidase_domain"/>
</dbReference>
<evidence type="ECO:0000256" key="9">
    <source>
        <dbReference type="ARBA" id="ARBA00022833"/>
    </source>
</evidence>
<evidence type="ECO:0000256" key="7">
    <source>
        <dbReference type="ARBA" id="ARBA00022723"/>
    </source>
</evidence>
<dbReference type="Proteomes" id="UP000770889">
    <property type="component" value="Unassembled WGS sequence"/>
</dbReference>
<dbReference type="GO" id="GO:0008745">
    <property type="term" value="F:N-acetylmuramoyl-L-alanine amidase activity"/>
    <property type="evidence" value="ECO:0007669"/>
    <property type="project" value="UniProtKB-EC"/>
</dbReference>
<evidence type="ECO:0000256" key="1">
    <source>
        <dbReference type="ARBA" id="ARBA00001561"/>
    </source>
</evidence>
<dbReference type="GO" id="GO:0009253">
    <property type="term" value="P:peptidoglycan catabolic process"/>
    <property type="evidence" value="ECO:0007669"/>
    <property type="project" value="InterPro"/>
</dbReference>
<dbReference type="GO" id="GO:0009254">
    <property type="term" value="P:peptidoglycan turnover"/>
    <property type="evidence" value="ECO:0007669"/>
    <property type="project" value="TreeGrafter"/>
</dbReference>
<evidence type="ECO:0000256" key="2">
    <source>
        <dbReference type="ARBA" id="ARBA00001947"/>
    </source>
</evidence>
<feature type="domain" description="N-acetylmuramoyl-L-alanine amidase" evidence="13">
    <location>
        <begin position="1"/>
        <end position="149"/>
    </location>
</feature>
<dbReference type="AlphaFoldDB" id="A0A944M9J3"/>
<dbReference type="SMART" id="SM00644">
    <property type="entry name" value="Ami_2"/>
    <property type="match status" value="1"/>
</dbReference>
<comment type="similarity">
    <text evidence="4">Belongs to the N-acetylmuramoyl-L-alanine amidase 2 family.</text>
</comment>
<evidence type="ECO:0000256" key="5">
    <source>
        <dbReference type="ARBA" id="ARBA00011901"/>
    </source>
</evidence>
<keyword evidence="10" id="KW-0961">Cell wall biogenesis/degradation</keyword>
<evidence type="ECO:0000259" key="13">
    <source>
        <dbReference type="SMART" id="SM00644"/>
    </source>
</evidence>
<keyword evidence="7" id="KW-0479">Metal-binding</keyword>